<accession>A0AAX3ZYR6</accession>
<organism evidence="1 2">
    <name type="scientific">Rhodococcus erythropolis</name>
    <name type="common">Arthrobacter picolinophilus</name>
    <dbReference type="NCBI Taxonomy" id="1833"/>
    <lineage>
        <taxon>Bacteria</taxon>
        <taxon>Bacillati</taxon>
        <taxon>Actinomycetota</taxon>
        <taxon>Actinomycetes</taxon>
        <taxon>Mycobacteriales</taxon>
        <taxon>Nocardiaceae</taxon>
        <taxon>Rhodococcus</taxon>
        <taxon>Rhodococcus erythropolis group</taxon>
    </lineage>
</organism>
<dbReference type="AlphaFoldDB" id="A0AAX3ZYR6"/>
<protein>
    <submittedName>
        <fullName evidence="1">Uncharacterized protein</fullName>
    </submittedName>
</protein>
<gene>
    <name evidence="1" type="ORF">QIE55_30285</name>
</gene>
<reference evidence="1" key="1">
    <citation type="submission" date="2023-08" db="EMBL/GenBank/DDBJ databases">
        <title>Isolation and Characterization of Rhodococcus erythropolis MGMM8.</title>
        <authorList>
            <person name="Diabankana R.G.C."/>
            <person name="Afordoanyi D.M."/>
            <person name="Validov S.Z."/>
        </authorList>
    </citation>
    <scope>NUCLEOTIDE SEQUENCE</scope>
    <source>
        <strain evidence="1">MGMM8</strain>
    </source>
</reference>
<dbReference type="EMBL" id="CP124545">
    <property type="protein sequence ID" value="WMN02045.1"/>
    <property type="molecule type" value="Genomic_DNA"/>
</dbReference>
<dbReference type="RefSeq" id="WP_308371865.1">
    <property type="nucleotide sequence ID" value="NZ_CP124545.1"/>
</dbReference>
<name>A0AAX3ZYR6_RHOER</name>
<proteinExistence type="predicted"/>
<sequence length="128" mass="14102">MTSRGVVRSWDVGGMQGVIDSADTPGGSWTSWTSVVVHGFPGLVEGQEVEFEWNQLDEPADGYDFHTVQACPVGEDHTPPGPPGFRAWDIDPDGTVHEVTDLDITDLDDTIAPPDRHPSDRCRHHVEW</sequence>
<dbReference type="Proteomes" id="UP001230933">
    <property type="component" value="Chromosome"/>
</dbReference>
<evidence type="ECO:0000313" key="1">
    <source>
        <dbReference type="EMBL" id="WMN02045.1"/>
    </source>
</evidence>
<evidence type="ECO:0000313" key="2">
    <source>
        <dbReference type="Proteomes" id="UP001230933"/>
    </source>
</evidence>